<dbReference type="Proteomes" id="UP000295636">
    <property type="component" value="Unassembled WGS sequence"/>
</dbReference>
<dbReference type="Gene3D" id="3.40.50.2300">
    <property type="match status" value="3"/>
</dbReference>
<evidence type="ECO:0000256" key="1">
    <source>
        <dbReference type="ARBA" id="ARBA00000085"/>
    </source>
</evidence>
<feature type="transmembrane region" description="Helical" evidence="16">
    <location>
        <begin position="186"/>
        <end position="207"/>
    </location>
</feature>
<dbReference type="Pfam" id="PF00512">
    <property type="entry name" value="HisKA"/>
    <property type="match status" value="1"/>
</dbReference>
<comment type="catalytic activity">
    <reaction evidence="1">
        <text>ATP + protein L-histidine = ADP + protein N-phospho-L-histidine.</text>
        <dbReference type="EC" id="2.7.13.3"/>
    </reaction>
</comment>
<keyword evidence="21" id="KW-1185">Reference proteome</keyword>
<dbReference type="SMART" id="SM00065">
    <property type="entry name" value="GAF"/>
    <property type="match status" value="1"/>
</dbReference>
<evidence type="ECO:0000313" key="21">
    <source>
        <dbReference type="Proteomes" id="UP000295636"/>
    </source>
</evidence>
<comment type="subcellular location">
    <subcellularLocation>
        <location evidence="2">Cell membrane</location>
        <topology evidence="2">Multi-pass membrane protein</topology>
    </subcellularLocation>
</comment>
<dbReference type="Pfam" id="PF13185">
    <property type="entry name" value="GAF_2"/>
    <property type="match status" value="1"/>
</dbReference>
<dbReference type="OrthoDB" id="9790669at2"/>
<dbReference type="RefSeq" id="WP_133231611.1">
    <property type="nucleotide sequence ID" value="NZ_SMRT01000010.1"/>
</dbReference>
<proteinExistence type="inferred from homology"/>
<dbReference type="SUPFAM" id="SSF55874">
    <property type="entry name" value="ATPase domain of HSP90 chaperone/DNA topoisomerase II/histidine kinase"/>
    <property type="match status" value="1"/>
</dbReference>
<dbReference type="PROSITE" id="PS50109">
    <property type="entry name" value="HIS_KIN"/>
    <property type="match status" value="1"/>
</dbReference>
<dbReference type="SUPFAM" id="SSF47384">
    <property type="entry name" value="Homodimeric domain of signal transducing histidine kinase"/>
    <property type="match status" value="1"/>
</dbReference>
<dbReference type="InterPro" id="IPR005467">
    <property type="entry name" value="His_kinase_dom"/>
</dbReference>
<keyword evidence="11" id="KW-0902">Two-component regulatory system</keyword>
<evidence type="ECO:0000256" key="13">
    <source>
        <dbReference type="ARBA" id="ARBA00074306"/>
    </source>
</evidence>
<dbReference type="Gene3D" id="1.10.287.130">
    <property type="match status" value="1"/>
</dbReference>
<dbReference type="PANTHER" id="PTHR45339:SF1">
    <property type="entry name" value="HYBRID SIGNAL TRANSDUCTION HISTIDINE KINASE J"/>
    <property type="match status" value="1"/>
</dbReference>
<comment type="caution">
    <text evidence="20">The sequence shown here is derived from an EMBL/GenBank/DDBJ whole genome shotgun (WGS) entry which is preliminary data.</text>
</comment>
<keyword evidence="5" id="KW-1003">Cell membrane</keyword>
<keyword evidence="9" id="KW-0418">Kinase</keyword>
<evidence type="ECO:0000313" key="20">
    <source>
        <dbReference type="EMBL" id="TDF95517.1"/>
    </source>
</evidence>
<evidence type="ECO:0000259" key="19">
    <source>
        <dbReference type="PROSITE" id="PS50885"/>
    </source>
</evidence>
<dbReference type="CDD" id="cd17546">
    <property type="entry name" value="REC_hyHK_CKI1_RcsC-like"/>
    <property type="match status" value="1"/>
</dbReference>
<feature type="modified residue" description="4-aspartylphosphate" evidence="14">
    <location>
        <position position="911"/>
    </location>
</feature>
<dbReference type="PROSITE" id="PS50110">
    <property type="entry name" value="RESPONSE_REGULATORY"/>
    <property type="match status" value="3"/>
</dbReference>
<feature type="modified residue" description="4-aspartylphosphate" evidence="14">
    <location>
        <position position="1180"/>
    </location>
</feature>
<keyword evidence="8" id="KW-0547">Nucleotide-binding</keyword>
<dbReference type="InterPro" id="IPR003660">
    <property type="entry name" value="HAMP_dom"/>
</dbReference>
<keyword evidence="16" id="KW-1133">Transmembrane helix</keyword>
<dbReference type="Gene3D" id="3.30.450.40">
    <property type="match status" value="1"/>
</dbReference>
<evidence type="ECO:0000256" key="3">
    <source>
        <dbReference type="ARBA" id="ARBA00006402"/>
    </source>
</evidence>
<dbReference type="SUPFAM" id="SSF52172">
    <property type="entry name" value="CheY-like"/>
    <property type="match status" value="3"/>
</dbReference>
<dbReference type="InterPro" id="IPR047347">
    <property type="entry name" value="YvaQ-like_sensor"/>
</dbReference>
<evidence type="ECO:0000256" key="9">
    <source>
        <dbReference type="ARBA" id="ARBA00022777"/>
    </source>
</evidence>
<dbReference type="InterPro" id="IPR003018">
    <property type="entry name" value="GAF"/>
</dbReference>
<dbReference type="CDD" id="cd19411">
    <property type="entry name" value="MCP2201-like_sensor"/>
    <property type="match status" value="1"/>
</dbReference>
<dbReference type="PANTHER" id="PTHR45339">
    <property type="entry name" value="HYBRID SIGNAL TRANSDUCTION HISTIDINE KINASE J"/>
    <property type="match status" value="1"/>
</dbReference>
<protein>
    <recommendedName>
        <fullName evidence="13">Circadian input-output histidine kinase CikA</fullName>
        <ecNumber evidence="4">2.7.13.3</ecNumber>
    </recommendedName>
</protein>
<comment type="similarity">
    <text evidence="3">In the N-terminal section; belongs to the phytochrome family.</text>
</comment>
<reference evidence="20 21" key="1">
    <citation type="submission" date="2019-03" db="EMBL/GenBank/DDBJ databases">
        <title>This is whole genome sequence of Paenibacillus sp MS74 strain.</title>
        <authorList>
            <person name="Trinh H.N."/>
        </authorList>
    </citation>
    <scope>NUCLEOTIDE SEQUENCE [LARGE SCALE GENOMIC DNA]</scope>
    <source>
        <strain evidence="20 21">MS74</strain>
    </source>
</reference>
<evidence type="ECO:0000256" key="14">
    <source>
        <dbReference type="PROSITE-ProRule" id="PRU00169"/>
    </source>
</evidence>
<dbReference type="InterPro" id="IPR036097">
    <property type="entry name" value="HisK_dim/P_sf"/>
</dbReference>
<name>A0A4R5KLR3_9BACL</name>
<evidence type="ECO:0000256" key="4">
    <source>
        <dbReference type="ARBA" id="ARBA00012438"/>
    </source>
</evidence>
<evidence type="ECO:0000256" key="5">
    <source>
        <dbReference type="ARBA" id="ARBA00022475"/>
    </source>
</evidence>
<accession>A0A4R5KLR3</accession>
<feature type="domain" description="Response regulatory" evidence="18">
    <location>
        <begin position="984"/>
        <end position="1100"/>
    </location>
</feature>
<sequence length="1249" mass="138375">MRIKNKLFIGFGALMFLMFALAAIGINRLSTIDASIKEVYGNRYVKVVKASELRDNTTDLAKALSNLLLNEDPANMGKNLEAIRSDSLKLNKSLTDMESGFKDKSELPMVAEISSRAKKLIAYKDDVVRLYRAGQKKEANQLRNESGAEVQQDFLDSISAMIQYQGDGIEQALIRAEDENSRTYKYTAILTVLSLVSGIAIMFWLVVGITRGLGMLSGVITNFGKGKSPGAYRIPIHTTDEFADIARIFNHIAEDLETISANERKLSRMSSEQAWLQTNIAHVSTELQAIRQLEDMSAVFIGELCRIIGAHSGAVYIMEQDGPEKRYRLGGAYARTDKSPSERIAPGEGIIGQAAADGQPITLTDVPAEYGSIGSAYGEIAALTLAVRPVSYENEVTAVFEVAAAKTLTELELQLLDSLCSVVAVTIHRIQGQKRVEELLRISQNLTEELQSQSEELLSQQDEMKASNEKLEEQTRALQVSEELLQKQQGVLEQTNEELLRKTKLLEEQVRETEEINRQIEHTKDMLEKQALELAFASKYKSEFMANMSHELRTPLNSLLILSQMLKENKGGNLTEKQVEYAETILSSSTDLLRLIDDILDLAKVESGRMELHSERVLVQDIADSLYKAFVPMARKKRIDYQIRIDERVPGAMHIDSLRLQQILKNLLSNAFKFTPDGGSVSLSVQPFANDPAYLEFAVADTGIGIPANKQQMIFEAFQQADGTTSRQYGGTGLGLSISRQLAGLLGGCIELESEVGQGSTFMLYVPRTAKAGAAGTAGTIMGGRRSEAAAALELTEAAEQLSAGVLGSLAALPQSHAQAGALEEADTSVASADAAALSAVSAGGLMTVADDRESIRDGDRTLLIVEDDVHFARILMDMARGRGFKTLVALRGDTGLQLAKQYKPDAIILDIQLPVVDGWSILVHLKNDVETRHIPIHVISVVDQVQQGLSLGAIAYLRKPSGRESLEEAFSQLEAFLEKGARKLLLVGDDNGQRKSLKELIGDDDVVIVSAAEAQTAWTELGRQQFDCMVIDMAPTDVAAFELLDRIKADEQLRRLPIIIYTDSNWEHKDHLRLKKYAESIIVKDVRSPERLLDETTLFLHRVEEKLPEEKRQILRKLHNKEEVFAGKKVLLVDDDIRNVFALSNLLESYDMQISFAETGRQALDRLMEEPDFDLVLMDIMMPEMDGYEAMREIRSMDAFESLPIIALTAKAMRDDREKCIQAGASDYITKPIHTEQLLSLIRVWLCQ</sequence>
<evidence type="ECO:0000256" key="15">
    <source>
        <dbReference type="SAM" id="Coils"/>
    </source>
</evidence>
<evidence type="ECO:0000256" key="10">
    <source>
        <dbReference type="ARBA" id="ARBA00022840"/>
    </source>
</evidence>
<dbReference type="GO" id="GO:0005886">
    <property type="term" value="C:plasma membrane"/>
    <property type="evidence" value="ECO:0007669"/>
    <property type="project" value="UniProtKB-SubCell"/>
</dbReference>
<organism evidence="20 21">
    <name type="scientific">Paenibacillus piri</name>
    <dbReference type="NCBI Taxonomy" id="2547395"/>
    <lineage>
        <taxon>Bacteria</taxon>
        <taxon>Bacillati</taxon>
        <taxon>Bacillota</taxon>
        <taxon>Bacilli</taxon>
        <taxon>Bacillales</taxon>
        <taxon>Paenibacillaceae</taxon>
        <taxon>Paenibacillus</taxon>
    </lineage>
</organism>
<keyword evidence="16" id="KW-0812">Transmembrane</keyword>
<dbReference type="InterPro" id="IPR024478">
    <property type="entry name" value="HlyB_4HB_MCP"/>
</dbReference>
<gene>
    <name evidence="20" type="ORF">E1757_20710</name>
</gene>
<keyword evidence="6 14" id="KW-0597">Phosphoprotein</keyword>
<evidence type="ECO:0000256" key="16">
    <source>
        <dbReference type="SAM" id="Phobius"/>
    </source>
</evidence>
<dbReference type="Gene3D" id="6.10.340.10">
    <property type="match status" value="1"/>
</dbReference>
<feature type="coiled-coil region" evidence="15">
    <location>
        <begin position="436"/>
        <end position="530"/>
    </location>
</feature>
<dbReference type="SMART" id="SM00448">
    <property type="entry name" value="REC"/>
    <property type="match status" value="3"/>
</dbReference>
<dbReference type="Pfam" id="PF12729">
    <property type="entry name" value="4HB_MCP_1"/>
    <property type="match status" value="1"/>
</dbReference>
<dbReference type="Pfam" id="PF02518">
    <property type="entry name" value="HATPase_c"/>
    <property type="match status" value="1"/>
</dbReference>
<evidence type="ECO:0000256" key="11">
    <source>
        <dbReference type="ARBA" id="ARBA00023012"/>
    </source>
</evidence>
<dbReference type="InterPro" id="IPR011006">
    <property type="entry name" value="CheY-like_superfamily"/>
</dbReference>
<dbReference type="SMART" id="SM00387">
    <property type="entry name" value="HATPase_c"/>
    <property type="match status" value="1"/>
</dbReference>
<dbReference type="EMBL" id="SMRT01000010">
    <property type="protein sequence ID" value="TDF95517.1"/>
    <property type="molecule type" value="Genomic_DNA"/>
</dbReference>
<feature type="domain" description="HAMP" evidence="19">
    <location>
        <begin position="207"/>
        <end position="261"/>
    </location>
</feature>
<dbReference type="CDD" id="cd16922">
    <property type="entry name" value="HATPase_EvgS-ArcB-TorS-like"/>
    <property type="match status" value="1"/>
</dbReference>
<dbReference type="Gene3D" id="3.30.565.10">
    <property type="entry name" value="Histidine kinase-like ATPase, C-terminal domain"/>
    <property type="match status" value="1"/>
</dbReference>
<keyword evidence="10" id="KW-0067">ATP-binding</keyword>
<dbReference type="CDD" id="cd00082">
    <property type="entry name" value="HisKA"/>
    <property type="match status" value="1"/>
</dbReference>
<keyword evidence="7" id="KW-0808">Transferase</keyword>
<evidence type="ECO:0000256" key="7">
    <source>
        <dbReference type="ARBA" id="ARBA00022679"/>
    </source>
</evidence>
<evidence type="ECO:0000256" key="2">
    <source>
        <dbReference type="ARBA" id="ARBA00004651"/>
    </source>
</evidence>
<dbReference type="PRINTS" id="PR00344">
    <property type="entry name" value="BCTRLSENSOR"/>
</dbReference>
<dbReference type="EC" id="2.7.13.3" evidence="4"/>
<dbReference type="SUPFAM" id="SSF55781">
    <property type="entry name" value="GAF domain-like"/>
    <property type="match status" value="1"/>
</dbReference>
<evidence type="ECO:0000256" key="6">
    <source>
        <dbReference type="ARBA" id="ARBA00022553"/>
    </source>
</evidence>
<feature type="modified residue" description="4-aspartylphosphate" evidence="14">
    <location>
        <position position="1033"/>
    </location>
</feature>
<keyword evidence="12 16" id="KW-0472">Membrane</keyword>
<dbReference type="InterPro" id="IPR003661">
    <property type="entry name" value="HisK_dim/P_dom"/>
</dbReference>
<feature type="domain" description="Response regulatory" evidence="18">
    <location>
        <begin position="862"/>
        <end position="975"/>
    </location>
</feature>
<keyword evidence="15" id="KW-0175">Coiled coil</keyword>
<dbReference type="InterPro" id="IPR004358">
    <property type="entry name" value="Sig_transdc_His_kin-like_C"/>
</dbReference>
<dbReference type="FunFam" id="3.30.565.10:FF:000010">
    <property type="entry name" value="Sensor histidine kinase RcsC"/>
    <property type="match status" value="1"/>
</dbReference>
<dbReference type="InterPro" id="IPR003594">
    <property type="entry name" value="HATPase_dom"/>
</dbReference>
<evidence type="ECO:0000256" key="8">
    <source>
        <dbReference type="ARBA" id="ARBA00022741"/>
    </source>
</evidence>
<feature type="domain" description="Response regulatory" evidence="18">
    <location>
        <begin position="1130"/>
        <end position="1247"/>
    </location>
</feature>
<dbReference type="GO" id="GO:0000155">
    <property type="term" value="F:phosphorelay sensor kinase activity"/>
    <property type="evidence" value="ECO:0007669"/>
    <property type="project" value="InterPro"/>
</dbReference>
<dbReference type="InterPro" id="IPR036890">
    <property type="entry name" value="HATPase_C_sf"/>
</dbReference>
<dbReference type="PROSITE" id="PS50885">
    <property type="entry name" value="HAMP"/>
    <property type="match status" value="1"/>
</dbReference>
<dbReference type="AlphaFoldDB" id="A0A4R5KLR3"/>
<evidence type="ECO:0000259" key="17">
    <source>
        <dbReference type="PROSITE" id="PS50109"/>
    </source>
</evidence>
<dbReference type="InterPro" id="IPR001789">
    <property type="entry name" value="Sig_transdc_resp-reg_receiver"/>
</dbReference>
<evidence type="ECO:0000259" key="18">
    <source>
        <dbReference type="PROSITE" id="PS50110"/>
    </source>
</evidence>
<evidence type="ECO:0000256" key="12">
    <source>
        <dbReference type="ARBA" id="ARBA00023136"/>
    </source>
</evidence>
<dbReference type="SMART" id="SM00388">
    <property type="entry name" value="HisKA"/>
    <property type="match status" value="1"/>
</dbReference>
<feature type="domain" description="Histidine kinase" evidence="17">
    <location>
        <begin position="547"/>
        <end position="770"/>
    </location>
</feature>
<dbReference type="InterPro" id="IPR029016">
    <property type="entry name" value="GAF-like_dom_sf"/>
</dbReference>
<dbReference type="Pfam" id="PF00072">
    <property type="entry name" value="Response_reg"/>
    <property type="match status" value="3"/>
</dbReference>
<dbReference type="GO" id="GO:0005524">
    <property type="term" value="F:ATP binding"/>
    <property type="evidence" value="ECO:0007669"/>
    <property type="project" value="UniProtKB-KW"/>
</dbReference>